<feature type="domain" description="C2H2-type" evidence="14">
    <location>
        <begin position="658"/>
        <end position="685"/>
    </location>
</feature>
<keyword evidence="7" id="KW-0805">Transcription regulation</keyword>
<evidence type="ECO:0000256" key="3">
    <source>
        <dbReference type="ARBA" id="ARBA00022723"/>
    </source>
</evidence>
<evidence type="ECO:0000313" key="15">
    <source>
        <dbReference type="Proteomes" id="UP001652741"/>
    </source>
</evidence>
<feature type="domain" description="C2H2-type" evidence="14">
    <location>
        <begin position="495"/>
        <end position="522"/>
    </location>
</feature>
<dbReference type="AlphaFoldDB" id="A0A1S3SHW1"/>
<feature type="compositionally biased region" description="Basic and acidic residues" evidence="12">
    <location>
        <begin position="438"/>
        <end position="448"/>
    </location>
</feature>
<dbReference type="GO" id="GO:0005634">
    <property type="term" value="C:nucleus"/>
    <property type="evidence" value="ECO:0007669"/>
    <property type="project" value="UniProtKB-SubCell"/>
</dbReference>
<dbReference type="SMART" id="SM00355">
    <property type="entry name" value="ZnF_C2H2"/>
    <property type="match status" value="15"/>
</dbReference>
<feature type="domain" description="C2H2-type" evidence="14">
    <location>
        <begin position="882"/>
        <end position="905"/>
    </location>
</feature>
<evidence type="ECO:0000256" key="1">
    <source>
        <dbReference type="ARBA" id="ARBA00004123"/>
    </source>
</evidence>
<dbReference type="FunFam" id="3.30.160.60:FF:000912">
    <property type="entry name" value="Zinc finger protein 660"/>
    <property type="match status" value="1"/>
</dbReference>
<proteinExistence type="inferred from homology"/>
<keyword evidence="3" id="KW-0479">Metal-binding</keyword>
<feature type="domain" description="C2H2-type" evidence="14">
    <location>
        <begin position="576"/>
        <end position="603"/>
    </location>
</feature>
<dbReference type="FunFam" id="3.30.160.60:FF:001009">
    <property type="entry name" value="Zinc finger protein 26"/>
    <property type="match status" value="1"/>
</dbReference>
<keyword evidence="13" id="KW-0812">Transmembrane</keyword>
<feature type="domain" description="C2H2-type" evidence="14">
    <location>
        <begin position="714"/>
        <end position="741"/>
    </location>
</feature>
<feature type="compositionally biased region" description="Polar residues" evidence="12">
    <location>
        <begin position="456"/>
        <end position="465"/>
    </location>
</feature>
<evidence type="ECO:0000256" key="2">
    <source>
        <dbReference type="ARBA" id="ARBA00006991"/>
    </source>
</evidence>
<evidence type="ECO:0000256" key="12">
    <source>
        <dbReference type="SAM" id="MobiDB-lite"/>
    </source>
</evidence>
<feature type="domain" description="C2H2-type" evidence="14">
    <location>
        <begin position="604"/>
        <end position="631"/>
    </location>
</feature>
<keyword evidence="13" id="KW-0472">Membrane</keyword>
<dbReference type="InterPro" id="IPR050717">
    <property type="entry name" value="C2H2-ZF_Transcription_Reg"/>
</dbReference>
<keyword evidence="8" id="KW-0238">DNA-binding</keyword>
<reference evidence="16" key="1">
    <citation type="submission" date="2025-08" db="UniProtKB">
        <authorList>
            <consortium name="RefSeq"/>
        </authorList>
    </citation>
    <scope>IDENTIFICATION</scope>
</reference>
<dbReference type="FunFam" id="3.30.160.60:FF:000557">
    <property type="entry name" value="zinc finger and SCAN domain-containing protein 29"/>
    <property type="match status" value="1"/>
</dbReference>
<comment type="similarity">
    <text evidence="2">Belongs to the krueppel C2H2-type zinc-finger protein family.</text>
</comment>
<name>A0A1S3SHW1_SALSA</name>
<evidence type="ECO:0000256" key="13">
    <source>
        <dbReference type="SAM" id="Phobius"/>
    </source>
</evidence>
<dbReference type="GeneID" id="106609532"/>
<feature type="domain" description="C2H2-type" evidence="14">
    <location>
        <begin position="742"/>
        <end position="769"/>
    </location>
</feature>
<gene>
    <name evidence="16" type="primary">LOC106609532</name>
</gene>
<feature type="domain" description="C2H2-type" evidence="14">
    <location>
        <begin position="632"/>
        <end position="659"/>
    </location>
</feature>
<dbReference type="CDD" id="cd11657">
    <property type="entry name" value="TIN2_N"/>
    <property type="match status" value="1"/>
</dbReference>
<keyword evidence="10" id="KW-0539">Nucleus</keyword>
<dbReference type="InterPro" id="IPR013087">
    <property type="entry name" value="Znf_C2H2_type"/>
</dbReference>
<dbReference type="FunFam" id="3.30.160.60:FF:000446">
    <property type="entry name" value="Zinc finger protein"/>
    <property type="match status" value="1"/>
</dbReference>
<dbReference type="FunFam" id="3.30.160.60:FF:001730">
    <property type="entry name" value="zinc finger protein 660"/>
    <property type="match status" value="1"/>
</dbReference>
<dbReference type="RefSeq" id="XP_014063927.1">
    <property type="nucleotide sequence ID" value="XM_014208452.2"/>
</dbReference>
<keyword evidence="15" id="KW-1185">Reference proteome</keyword>
<dbReference type="Gene3D" id="3.30.160.60">
    <property type="entry name" value="Classic Zinc Finger"/>
    <property type="match status" value="12"/>
</dbReference>
<evidence type="ECO:0000256" key="8">
    <source>
        <dbReference type="ARBA" id="ARBA00023125"/>
    </source>
</evidence>
<feature type="domain" description="C2H2-type" evidence="14">
    <location>
        <begin position="798"/>
        <end position="825"/>
    </location>
</feature>
<evidence type="ECO:0000256" key="4">
    <source>
        <dbReference type="ARBA" id="ARBA00022737"/>
    </source>
</evidence>
<feature type="transmembrane region" description="Helical" evidence="13">
    <location>
        <begin position="16"/>
        <end position="34"/>
    </location>
</feature>
<dbReference type="FunFam" id="3.30.160.60:FF:001479">
    <property type="entry name" value="ZFP69 zinc finger protein B"/>
    <property type="match status" value="1"/>
</dbReference>
<dbReference type="FunFam" id="3.30.160.60:FF:001004">
    <property type="entry name" value="Zinc finger protein 426"/>
    <property type="match status" value="1"/>
</dbReference>
<dbReference type="InterPro" id="IPR036236">
    <property type="entry name" value="Znf_C2H2_sf"/>
</dbReference>
<dbReference type="Pfam" id="PF14973">
    <property type="entry name" value="TINF2_N"/>
    <property type="match status" value="1"/>
</dbReference>
<sequence length="905" mass="101950">MTSPTSKIRDFYWRSSYRYTVLSLILLYILLYTIDYPLPFSSLRLLVPPLRLMSAFMWQVAQQRAIKHYGKLEEFVTVVTQTVPELITDRQRTLLLLALRARVTLQLFQGEHPEDLNKIKIHLDRFSSCGLSQNNDAQMDALEANFLKLTKNLLEDPVERIQFFKADFPVVYGCDFDRALQALVCQFLSRLEDLLPVPDLKQTASWLSAVPSASDECLQSLSHTEDLQYLLQHHTCCGKLDKLFPSSAEDCILASLSLPTTVGVAYAFDSKLDVLPNLEGSTHVRRQMETLSDSRDYQQAESRACLDGNQNSKEDRVSTMGSDDDECTERGVEEENENISAVGRVITEPKDQRRCEGAVGDLCAAGAPDLTANSPMVTSSVAEKPSIFPTRITLKSKGDHRVNSSKISRKSPEGRMAESSVNSDTSLFESSQETTGAEESRTFSPDHDNTEEENNEPASGESSRLSSCAQPPPSDASPSSETLSKALSTARRIANKCSQCGRCFIYPSQLVQHQRIHTRDRPYKCTQCGKTFSNSTGLSKHHQKHCLDATFDCPKCGESFRSLRERFKHLSTHKSLKCLLCGKSCQTTSDLRKHQQTHSVTPSFNCSLCEKRFKFLSSLTRHNRTHSVEGGYACSKCGKTFGSLSERLQHKRTHRAQLNCTECGRSCSSRSELKSHQQTHSREPLFNCRHCEDKFFGSVELKIHQKTHAVDKPHQCDACGKCFGALATLVLHQRTHTGEKPHTCPRCNKQYISKSQLTSHMRTHTGERPYSCSYCGKCFSQLANLTVHTRIHTGERPHICSQCKKGFCSVGDLQKHERSHTKEKPYRCTVCGKAFTVSSHLTVHIRSHTGERPYTCTECGKSFAQSSVLTKHQFTHTGERPYPCHHCVKSYTRLTHLKRHLQTHT</sequence>
<protein>
    <submittedName>
        <fullName evidence="16">Zinc finger and SCAN domain-containing protein 2 isoform X1</fullName>
    </submittedName>
</protein>
<evidence type="ECO:0000256" key="10">
    <source>
        <dbReference type="ARBA" id="ARBA00023242"/>
    </source>
</evidence>
<comment type="subcellular location">
    <subcellularLocation>
        <location evidence="1">Nucleus</location>
    </subcellularLocation>
</comment>
<evidence type="ECO:0000256" key="11">
    <source>
        <dbReference type="PROSITE-ProRule" id="PRU00042"/>
    </source>
</evidence>
<dbReference type="SUPFAM" id="SSF57667">
    <property type="entry name" value="beta-beta-alpha zinc fingers"/>
    <property type="match status" value="8"/>
</dbReference>
<dbReference type="OrthoDB" id="9948370at2759"/>
<dbReference type="Pfam" id="PF00096">
    <property type="entry name" value="zf-C2H2"/>
    <property type="match status" value="12"/>
</dbReference>
<organism evidence="15 16">
    <name type="scientific">Salmo salar</name>
    <name type="common">Atlantic salmon</name>
    <dbReference type="NCBI Taxonomy" id="8030"/>
    <lineage>
        <taxon>Eukaryota</taxon>
        <taxon>Metazoa</taxon>
        <taxon>Chordata</taxon>
        <taxon>Craniata</taxon>
        <taxon>Vertebrata</taxon>
        <taxon>Euteleostomi</taxon>
        <taxon>Actinopterygii</taxon>
        <taxon>Neopterygii</taxon>
        <taxon>Teleostei</taxon>
        <taxon>Protacanthopterygii</taxon>
        <taxon>Salmoniformes</taxon>
        <taxon>Salmonidae</taxon>
        <taxon>Salmoninae</taxon>
        <taxon>Salmo</taxon>
    </lineage>
</organism>
<keyword evidence="5 11" id="KW-0863">Zinc-finger</keyword>
<feature type="domain" description="C2H2-type" evidence="14">
    <location>
        <begin position="826"/>
        <end position="853"/>
    </location>
</feature>
<feature type="domain" description="C2H2-type" evidence="14">
    <location>
        <begin position="523"/>
        <end position="550"/>
    </location>
</feature>
<accession>A0A1S3SHW1</accession>
<keyword evidence="9" id="KW-0804">Transcription</keyword>
<dbReference type="KEGG" id="sasa:106609532"/>
<dbReference type="GO" id="GO:0008270">
    <property type="term" value="F:zinc ion binding"/>
    <property type="evidence" value="ECO:0007669"/>
    <property type="project" value="UniProtKB-KW"/>
</dbReference>
<dbReference type="FunFam" id="3.30.160.60:FF:000624">
    <property type="entry name" value="zinc finger protein 697"/>
    <property type="match status" value="1"/>
</dbReference>
<dbReference type="Proteomes" id="UP001652741">
    <property type="component" value="Chromosome ssa07"/>
</dbReference>
<dbReference type="PANTHER" id="PTHR14196:SF12">
    <property type="entry name" value="ZINC FINGER PROTEIN 208-LIKE"/>
    <property type="match status" value="1"/>
</dbReference>
<evidence type="ECO:0000256" key="9">
    <source>
        <dbReference type="ARBA" id="ARBA00023163"/>
    </source>
</evidence>
<dbReference type="PROSITE" id="PS50157">
    <property type="entry name" value="ZINC_FINGER_C2H2_2"/>
    <property type="match status" value="15"/>
</dbReference>
<dbReference type="GO" id="GO:0000977">
    <property type="term" value="F:RNA polymerase II transcription regulatory region sequence-specific DNA binding"/>
    <property type="evidence" value="ECO:0007669"/>
    <property type="project" value="TreeGrafter"/>
</dbReference>
<dbReference type="GO" id="GO:0000122">
    <property type="term" value="P:negative regulation of transcription by RNA polymerase II"/>
    <property type="evidence" value="ECO:0007669"/>
    <property type="project" value="UniProtKB-ARBA"/>
</dbReference>
<dbReference type="InterPro" id="IPR029400">
    <property type="entry name" value="TINF2_N"/>
</dbReference>
<dbReference type="FunFam" id="3.30.160.60:FF:000755">
    <property type="entry name" value="zinc finger protein 174"/>
    <property type="match status" value="1"/>
</dbReference>
<feature type="region of interest" description="Disordered" evidence="12">
    <location>
        <begin position="390"/>
        <end position="485"/>
    </location>
</feature>
<feature type="region of interest" description="Disordered" evidence="12">
    <location>
        <begin position="306"/>
        <end position="326"/>
    </location>
</feature>
<dbReference type="PANTHER" id="PTHR14196">
    <property type="entry name" value="ODD-SKIPPED - RELATED"/>
    <property type="match status" value="1"/>
</dbReference>
<dbReference type="GO" id="GO:0000981">
    <property type="term" value="F:DNA-binding transcription factor activity, RNA polymerase II-specific"/>
    <property type="evidence" value="ECO:0007669"/>
    <property type="project" value="TreeGrafter"/>
</dbReference>
<keyword evidence="6" id="KW-0862">Zinc</keyword>
<evidence type="ECO:0000256" key="6">
    <source>
        <dbReference type="ARBA" id="ARBA00022833"/>
    </source>
</evidence>
<feature type="domain" description="C2H2-type" evidence="14">
    <location>
        <begin position="770"/>
        <end position="797"/>
    </location>
</feature>
<feature type="domain" description="C2H2-type" evidence="14">
    <location>
        <begin position="686"/>
        <end position="713"/>
    </location>
</feature>
<evidence type="ECO:0000256" key="5">
    <source>
        <dbReference type="ARBA" id="ARBA00022771"/>
    </source>
</evidence>
<feature type="domain" description="C2H2-type" evidence="14">
    <location>
        <begin position="854"/>
        <end position="881"/>
    </location>
</feature>
<evidence type="ECO:0000256" key="7">
    <source>
        <dbReference type="ARBA" id="ARBA00023015"/>
    </source>
</evidence>
<feature type="domain" description="C2H2-type" evidence="14">
    <location>
        <begin position="551"/>
        <end position="578"/>
    </location>
</feature>
<feature type="compositionally biased region" description="Polar residues" evidence="12">
    <location>
        <begin position="419"/>
        <end position="437"/>
    </location>
</feature>
<keyword evidence="13" id="KW-1133">Transmembrane helix</keyword>
<dbReference type="GO" id="GO:0045595">
    <property type="term" value="P:regulation of cell differentiation"/>
    <property type="evidence" value="ECO:0007669"/>
    <property type="project" value="UniProtKB-ARBA"/>
</dbReference>
<evidence type="ECO:0000259" key="14">
    <source>
        <dbReference type="PROSITE" id="PS50157"/>
    </source>
</evidence>
<evidence type="ECO:0000313" key="16">
    <source>
        <dbReference type="RefSeq" id="XP_014063927.1"/>
    </source>
</evidence>
<dbReference type="PROSITE" id="PS00028">
    <property type="entry name" value="ZINC_FINGER_C2H2_1"/>
    <property type="match status" value="14"/>
</dbReference>
<keyword evidence="4" id="KW-0677">Repeat</keyword>